<dbReference type="STRING" id="1399860.A0A2C5X754"/>
<dbReference type="Proteomes" id="UP000226192">
    <property type="component" value="Unassembled WGS sequence"/>
</dbReference>
<feature type="region of interest" description="Disordered" evidence="1">
    <location>
        <begin position="1"/>
        <end position="41"/>
    </location>
</feature>
<accession>A0A2C5X754</accession>
<dbReference type="PANTHER" id="PTHR12652:SF25">
    <property type="entry name" value="MICROBODY (PEROXISOME) PROLIFERATION PROTEIN PEROXIN 11C (EUROFUNG)"/>
    <property type="match status" value="1"/>
</dbReference>
<dbReference type="EMBL" id="NJET01000237">
    <property type="protein sequence ID" value="PHH59129.1"/>
    <property type="molecule type" value="Genomic_DNA"/>
</dbReference>
<gene>
    <name evidence="2" type="ORF">CDD81_3705</name>
</gene>
<evidence type="ECO:0000313" key="3">
    <source>
        <dbReference type="Proteomes" id="UP000226192"/>
    </source>
</evidence>
<keyword evidence="3" id="KW-1185">Reference proteome</keyword>
<name>A0A2C5X754_9HYPO</name>
<organism evidence="2 3">
    <name type="scientific">Ophiocordyceps australis</name>
    <dbReference type="NCBI Taxonomy" id="1399860"/>
    <lineage>
        <taxon>Eukaryota</taxon>
        <taxon>Fungi</taxon>
        <taxon>Dikarya</taxon>
        <taxon>Ascomycota</taxon>
        <taxon>Pezizomycotina</taxon>
        <taxon>Sordariomycetes</taxon>
        <taxon>Hypocreomycetidae</taxon>
        <taxon>Hypocreales</taxon>
        <taxon>Ophiocordycipitaceae</taxon>
        <taxon>Ophiocordyceps</taxon>
    </lineage>
</organism>
<evidence type="ECO:0000313" key="2">
    <source>
        <dbReference type="EMBL" id="PHH59129.1"/>
    </source>
</evidence>
<reference evidence="2 3" key="1">
    <citation type="submission" date="2017-06" db="EMBL/GenBank/DDBJ databases">
        <title>Ant-infecting Ophiocordyceps genomes reveal a high diversity of potential behavioral manipulation genes and a possible major role for enterotoxins.</title>
        <authorList>
            <person name="De Bekker C."/>
            <person name="Evans H.C."/>
            <person name="Brachmann A."/>
            <person name="Hughes D.P."/>
        </authorList>
    </citation>
    <scope>NUCLEOTIDE SEQUENCE [LARGE SCALE GENOMIC DNA]</scope>
    <source>
        <strain evidence="2 3">Map64</strain>
    </source>
</reference>
<dbReference type="OrthoDB" id="10005898at2759"/>
<protein>
    <submittedName>
        <fullName evidence="2">Uncharacterized protein</fullName>
    </submittedName>
</protein>
<comment type="caution">
    <text evidence="2">The sequence shown here is derived from an EMBL/GenBank/DDBJ whole genome shotgun (WGS) entry which is preliminary data.</text>
</comment>
<proteinExistence type="predicted"/>
<feature type="compositionally biased region" description="Low complexity" evidence="1">
    <location>
        <begin position="1"/>
        <end position="22"/>
    </location>
</feature>
<evidence type="ECO:0000256" key="1">
    <source>
        <dbReference type="SAM" id="MobiDB-lite"/>
    </source>
</evidence>
<sequence>MAASDESASIASEELSSSSSKSSSDDKQEASISAPHPSSLDKQLRRTCAHADALARHLYSCIQTRAGNDVVLMFICYASRLCASALSLTSRTLTTSPRVSLITRVLAAQMGALSSMISDTRAVGRLWGLLGLYIAIRRGAGGGGYASALAHAQIAALVVFQAAENVAVLGSRRVLPVRVAAQARLGVVSVRAWGVYVMLELVRLLVERVPRRRGGGEEKGEVEEWSGERQEAWEKSVKVNLAWAPLTVHWGVAGGVLADWLVSVLAMYPATGAMRDLWRETTG</sequence>
<dbReference type="AlphaFoldDB" id="A0A2C5X754"/>
<dbReference type="PANTHER" id="PTHR12652">
    <property type="entry name" value="PEROXISOMAL BIOGENESIS FACTOR 11"/>
    <property type="match status" value="1"/>
</dbReference>